<dbReference type="Proteomes" id="UP001597361">
    <property type="component" value="Unassembled WGS sequence"/>
</dbReference>
<accession>A0ABW4VP73</accession>
<dbReference type="EMBL" id="JBHUHR010000021">
    <property type="protein sequence ID" value="MFD2034575.1"/>
    <property type="molecule type" value="Genomic_DNA"/>
</dbReference>
<comment type="caution">
    <text evidence="2">The sequence shown here is derived from an EMBL/GenBank/DDBJ whole genome shotgun (WGS) entry which is preliminary data.</text>
</comment>
<evidence type="ECO:0000313" key="2">
    <source>
        <dbReference type="EMBL" id="MFD2034575.1"/>
    </source>
</evidence>
<dbReference type="RefSeq" id="WP_376884862.1">
    <property type="nucleotide sequence ID" value="NZ_JBHUHR010000021.1"/>
</dbReference>
<protein>
    <submittedName>
        <fullName evidence="2">Uncharacterized protein</fullName>
    </submittedName>
</protein>
<feature type="signal peptide" evidence="1">
    <location>
        <begin position="1"/>
        <end position="22"/>
    </location>
</feature>
<evidence type="ECO:0000313" key="3">
    <source>
        <dbReference type="Proteomes" id="UP001597361"/>
    </source>
</evidence>
<evidence type="ECO:0000256" key="1">
    <source>
        <dbReference type="SAM" id="SignalP"/>
    </source>
</evidence>
<keyword evidence="3" id="KW-1185">Reference proteome</keyword>
<name>A0ABW4VP73_9BACT</name>
<feature type="chain" id="PRO_5046754818" evidence="1">
    <location>
        <begin position="23"/>
        <end position="283"/>
    </location>
</feature>
<proteinExistence type="predicted"/>
<keyword evidence="1" id="KW-0732">Signal</keyword>
<gene>
    <name evidence="2" type="ORF">ACFSKL_07235</name>
</gene>
<reference evidence="3" key="1">
    <citation type="journal article" date="2019" name="Int. J. Syst. Evol. Microbiol.">
        <title>The Global Catalogue of Microorganisms (GCM) 10K type strain sequencing project: providing services to taxonomists for standard genome sequencing and annotation.</title>
        <authorList>
            <consortium name="The Broad Institute Genomics Platform"/>
            <consortium name="The Broad Institute Genome Sequencing Center for Infectious Disease"/>
            <person name="Wu L."/>
            <person name="Ma J."/>
        </authorList>
    </citation>
    <scope>NUCLEOTIDE SEQUENCE [LARGE SCALE GENOMIC DNA]</scope>
    <source>
        <strain evidence="3">CGMCC 1.15180</strain>
    </source>
</reference>
<organism evidence="2 3">
    <name type="scientific">Belliella marina</name>
    <dbReference type="NCBI Taxonomy" id="1644146"/>
    <lineage>
        <taxon>Bacteria</taxon>
        <taxon>Pseudomonadati</taxon>
        <taxon>Bacteroidota</taxon>
        <taxon>Cytophagia</taxon>
        <taxon>Cytophagales</taxon>
        <taxon>Cyclobacteriaceae</taxon>
        <taxon>Belliella</taxon>
    </lineage>
</organism>
<sequence>MNRIKQSILTLTLLFIFKLAFAGTPSLTLADSLAKEILENEGLYTVMGGLKPVSTVLQFGFGIDTVTQEYLDGKQVEGKLKEFNKVLSLLENEEIGFALLPFKAVHGDKRIFQIMVYHRESLRQLIAGHDSFFLKRGVLPDMTFPQIIAMVEFGESMERFRAYGYLFGYPDHAVDFFVEASESFNKTKEFVERDFFQIPVSSKAEGHFVYAVPKGYEPQEIDLRLRAKAGQLLESYAYLKSSRKPNEEKYPYLDLYLEMREPENQVSWSKFKNMQDSAESLVQ</sequence>